<feature type="region of interest" description="Disordered" evidence="1">
    <location>
        <begin position="106"/>
        <end position="145"/>
    </location>
</feature>
<feature type="region of interest" description="Disordered" evidence="1">
    <location>
        <begin position="189"/>
        <end position="242"/>
    </location>
</feature>
<reference evidence="4" key="1">
    <citation type="submission" date="2016-11" db="UniProtKB">
        <authorList>
            <consortium name="WormBaseParasite"/>
        </authorList>
    </citation>
    <scope>IDENTIFICATION</scope>
</reference>
<feature type="compositionally biased region" description="Low complexity" evidence="1">
    <location>
        <begin position="112"/>
        <end position="132"/>
    </location>
</feature>
<organism evidence="3 4">
    <name type="scientific">Macrostomum lignano</name>
    <dbReference type="NCBI Taxonomy" id="282301"/>
    <lineage>
        <taxon>Eukaryota</taxon>
        <taxon>Metazoa</taxon>
        <taxon>Spiralia</taxon>
        <taxon>Lophotrochozoa</taxon>
        <taxon>Platyhelminthes</taxon>
        <taxon>Rhabditophora</taxon>
        <taxon>Macrostomorpha</taxon>
        <taxon>Macrostomida</taxon>
        <taxon>Macrostomidae</taxon>
        <taxon>Macrostomum</taxon>
    </lineage>
</organism>
<keyword evidence="3" id="KW-1185">Reference proteome</keyword>
<feature type="compositionally biased region" description="Polar residues" evidence="1">
    <location>
        <begin position="133"/>
        <end position="143"/>
    </location>
</feature>
<feature type="compositionally biased region" description="Polar residues" evidence="1">
    <location>
        <begin position="225"/>
        <end position="235"/>
    </location>
</feature>
<keyword evidence="2" id="KW-0472">Membrane</keyword>
<proteinExistence type="predicted"/>
<dbReference type="WBParaSite" id="maker-uti_cns_0004910-snap-gene-0.3-mRNA-1">
    <property type="protein sequence ID" value="maker-uti_cns_0004910-snap-gene-0.3-mRNA-1"/>
    <property type="gene ID" value="maker-uti_cns_0004910-snap-gene-0.3"/>
</dbReference>
<keyword evidence="2" id="KW-0812">Transmembrane</keyword>
<protein>
    <submittedName>
        <fullName evidence="4">C-type lectin domain-containing protein</fullName>
    </submittedName>
</protein>
<dbReference type="InterPro" id="IPR029058">
    <property type="entry name" value="AB_hydrolase_fold"/>
</dbReference>
<accession>A0A1I8H9C2</accession>
<evidence type="ECO:0000313" key="4">
    <source>
        <dbReference type="WBParaSite" id="maker-uti_cns_0004910-snap-gene-0.3-mRNA-1"/>
    </source>
</evidence>
<evidence type="ECO:0000313" key="3">
    <source>
        <dbReference type="Proteomes" id="UP000095280"/>
    </source>
</evidence>
<feature type="transmembrane region" description="Helical" evidence="2">
    <location>
        <begin position="152"/>
        <end position="176"/>
    </location>
</feature>
<evidence type="ECO:0000256" key="2">
    <source>
        <dbReference type="SAM" id="Phobius"/>
    </source>
</evidence>
<dbReference type="Gene3D" id="3.40.50.1820">
    <property type="entry name" value="alpha/beta hydrolase"/>
    <property type="match status" value="1"/>
</dbReference>
<keyword evidence="2" id="KW-1133">Transmembrane helix</keyword>
<sequence>PTPADDAVYALGSPARPSKPLGEARAQLSGFLVRSLVEFANSGNVSWEAYGADSRRVLLLRDSGSGGWNVSWPPHYVEHALRGLDCAFWDQTLPCVASPDCINDLPTPSPTTPTEAPTETPTAPQTATPQTEMTDSTGTQTPNPDAGGLETWAVALILVFSVVGAGLLIGSGFLLYRCYFRSQSDGENFPMESNSGRANPPKRQAGQQPPPQQQYRQHEQPENYLRQSRPTEAGNSNGGYTG</sequence>
<dbReference type="Proteomes" id="UP000095280">
    <property type="component" value="Unplaced"/>
</dbReference>
<dbReference type="AlphaFoldDB" id="A0A1I8H9C2"/>
<name>A0A1I8H9C2_9PLAT</name>
<evidence type="ECO:0000256" key="1">
    <source>
        <dbReference type="SAM" id="MobiDB-lite"/>
    </source>
</evidence>